<proteinExistence type="inferred from homology"/>
<evidence type="ECO:0000256" key="4">
    <source>
        <dbReference type="ARBA" id="ARBA00022729"/>
    </source>
</evidence>
<comment type="function">
    <text evidence="1">The Vlp and Vsp proteins are antigenically distinct proteins, only one vlp or vsp gene is transcriptionally active at any one time. Switching between these genes is a mechanism of host immune response evasion.</text>
</comment>
<dbReference type="InterPro" id="IPR001800">
    <property type="entry name" value="Lipoprotein_OspC"/>
</dbReference>
<evidence type="ECO:0000256" key="3">
    <source>
        <dbReference type="ARBA" id="ARBA00008719"/>
    </source>
</evidence>
<dbReference type="AlphaFoldDB" id="W5SVV9"/>
<evidence type="ECO:0000256" key="2">
    <source>
        <dbReference type="ARBA" id="ARBA00004459"/>
    </source>
</evidence>
<organism evidence="9">
    <name type="scientific">Borrelia coriaceae ATCC 43381</name>
    <dbReference type="NCBI Taxonomy" id="1408429"/>
    <lineage>
        <taxon>Bacteria</taxon>
        <taxon>Pseudomonadati</taxon>
        <taxon>Spirochaetota</taxon>
        <taxon>Spirochaetia</taxon>
        <taxon>Spirochaetales</taxon>
        <taxon>Borreliaceae</taxon>
        <taxon>Borrelia</taxon>
    </lineage>
</organism>
<reference evidence="9" key="1">
    <citation type="submission" date="2013-04" db="EMBL/GenBank/DDBJ databases">
        <title>Comparative Genomics of Relapsing Fever Spirochetes.</title>
        <authorList>
            <person name="Schwan T.G."/>
            <person name="Raffel S.J."/>
            <person name="Porcella S.F."/>
            <person name="Martens C.A."/>
            <person name="Bruno D.P."/>
            <person name="Ricklefs S.M."/>
            <person name="Barbian K.B."/>
        </authorList>
    </citation>
    <scope>NUCLEOTIDE SEQUENCE</scope>
    <source>
        <strain evidence="9">Co53</strain>
        <plasmid evidence="9">unnamed</plasmid>
    </source>
</reference>
<name>W5SVV9_9SPIR</name>
<keyword evidence="6" id="KW-0564">Palmitate</keyword>
<protein>
    <submittedName>
        <fullName evidence="9">Variable outer membrane protein</fullName>
    </submittedName>
</protein>
<evidence type="ECO:0000256" key="8">
    <source>
        <dbReference type="ARBA" id="ARBA00023288"/>
    </source>
</evidence>
<evidence type="ECO:0000256" key="5">
    <source>
        <dbReference type="ARBA" id="ARBA00023136"/>
    </source>
</evidence>
<geneLocation type="plasmid" evidence="9">
    <name>unnamed</name>
</geneLocation>
<keyword evidence="9" id="KW-0614">Plasmid</keyword>
<comment type="subcellular location">
    <subcellularLocation>
        <location evidence="2">Cell outer membrane</location>
        <topology evidence="2">Lipid-anchor</topology>
    </subcellularLocation>
</comment>
<keyword evidence="7" id="KW-0998">Cell outer membrane</keyword>
<keyword evidence="5" id="KW-0472">Membrane</keyword>
<evidence type="ECO:0000256" key="7">
    <source>
        <dbReference type="ARBA" id="ARBA00023237"/>
    </source>
</evidence>
<evidence type="ECO:0000256" key="6">
    <source>
        <dbReference type="ARBA" id="ARBA00023139"/>
    </source>
</evidence>
<dbReference type="Gene3D" id="1.20.120.240">
    <property type="entry name" value="Lipoprotein, type 6"/>
    <property type="match status" value="1"/>
</dbReference>
<evidence type="ECO:0000313" key="9">
    <source>
        <dbReference type="EMBL" id="AHH11329.1"/>
    </source>
</evidence>
<comment type="similarity">
    <text evidence="3">Belongs to the variable small protein (Vsp) family.</text>
</comment>
<dbReference type="GO" id="GO:0009279">
    <property type="term" value="C:cell outer membrane"/>
    <property type="evidence" value="ECO:0007669"/>
    <property type="project" value="UniProtKB-SubCell"/>
</dbReference>
<dbReference type="SUPFAM" id="SSF63515">
    <property type="entry name" value="Outer surface protein C (OspC)"/>
    <property type="match status" value="1"/>
</dbReference>
<dbReference type="Pfam" id="PF01441">
    <property type="entry name" value="Lipoprotein_6"/>
    <property type="match status" value="1"/>
</dbReference>
<accession>W5SVV9</accession>
<evidence type="ECO:0000256" key="1">
    <source>
        <dbReference type="ARBA" id="ARBA00003932"/>
    </source>
</evidence>
<keyword evidence="8" id="KW-0449">Lipoprotein</keyword>
<dbReference type="InterPro" id="IPR036437">
    <property type="entry name" value="OspC-like_sf"/>
</dbReference>
<sequence length="247" mass="26410">MLFFMRVVFLLFISSLFIKGKGERRHVIMKINIKNIKVKSICATLFISLFLSCNNSGPEPKELREGQAAMADGTVVDLSKLGKKIEDAVVFADGVKEISTLVKSVIEELPKVIAKKINGSGELTSDTGNKNGPLLAGIFTLILGIETKLTGLEKTSGISNEVKGKVSDAKSKVEAFLVKLKTNHSTLDQDAEIPKAINIKSDGSKGGNELKALNTAVDALLNTANGALAAVMKEFKEPAKAIPAQNN</sequence>
<gene>
    <name evidence="9" type="ORF">BCO_0015804</name>
</gene>
<keyword evidence="4" id="KW-0732">Signal</keyword>
<dbReference type="EMBL" id="CP005750">
    <property type="protein sequence ID" value="AHH11329.1"/>
    <property type="molecule type" value="Genomic_DNA"/>
</dbReference>
<dbReference type="HOGENOM" id="CLU_089887_0_0_12"/>